<name>A0A9W6PAI1_9ACTN</name>
<dbReference type="AlphaFoldDB" id="A0A9W6PAI1"/>
<sequence>MAENSVGMCGGSRKRRESVSGALHLNRGSRSGTGLRGWTEAALSHASVDESEEEKIQKYP</sequence>
<organism evidence="2 3">
    <name type="scientific">Nocardiopsis ansamitocini</name>
    <dbReference type="NCBI Taxonomy" id="1670832"/>
    <lineage>
        <taxon>Bacteria</taxon>
        <taxon>Bacillati</taxon>
        <taxon>Actinomycetota</taxon>
        <taxon>Actinomycetes</taxon>
        <taxon>Streptosporangiales</taxon>
        <taxon>Nocardiopsidaceae</taxon>
        <taxon>Nocardiopsis</taxon>
    </lineage>
</organism>
<reference evidence="2" key="1">
    <citation type="submission" date="2023-02" db="EMBL/GenBank/DDBJ databases">
        <title>Nocardiopsis ansamitocini NBRC 112285.</title>
        <authorList>
            <person name="Ichikawa N."/>
            <person name="Sato H."/>
            <person name="Tonouchi N."/>
        </authorList>
    </citation>
    <scope>NUCLEOTIDE SEQUENCE</scope>
    <source>
        <strain evidence="2">NBRC 112285</strain>
    </source>
</reference>
<evidence type="ECO:0000256" key="1">
    <source>
        <dbReference type="SAM" id="MobiDB-lite"/>
    </source>
</evidence>
<protein>
    <submittedName>
        <fullName evidence="2">Uncharacterized protein</fullName>
    </submittedName>
</protein>
<comment type="caution">
    <text evidence="2">The sequence shown here is derived from an EMBL/GenBank/DDBJ whole genome shotgun (WGS) entry which is preliminary data.</text>
</comment>
<evidence type="ECO:0000313" key="2">
    <source>
        <dbReference type="EMBL" id="GLU49993.1"/>
    </source>
</evidence>
<dbReference type="Proteomes" id="UP001165092">
    <property type="component" value="Unassembled WGS sequence"/>
</dbReference>
<keyword evidence="3" id="KW-1185">Reference proteome</keyword>
<dbReference type="EMBL" id="BSQG01000010">
    <property type="protein sequence ID" value="GLU49993.1"/>
    <property type="molecule type" value="Genomic_DNA"/>
</dbReference>
<accession>A0A9W6PAI1</accession>
<evidence type="ECO:0000313" key="3">
    <source>
        <dbReference type="Proteomes" id="UP001165092"/>
    </source>
</evidence>
<feature type="region of interest" description="Disordered" evidence="1">
    <location>
        <begin position="1"/>
        <end position="37"/>
    </location>
</feature>
<gene>
    <name evidence="2" type="ORF">Nans01_43440</name>
</gene>
<proteinExistence type="predicted"/>